<evidence type="ECO:0000256" key="1">
    <source>
        <dbReference type="SAM" id="MobiDB-lite"/>
    </source>
</evidence>
<feature type="transmembrane region" description="Helical" evidence="2">
    <location>
        <begin position="6"/>
        <end position="24"/>
    </location>
</feature>
<keyword evidence="2" id="KW-0812">Transmembrane</keyword>
<gene>
    <name evidence="3" type="ORF">NC653_014656</name>
</gene>
<evidence type="ECO:0000256" key="2">
    <source>
        <dbReference type="SAM" id="Phobius"/>
    </source>
</evidence>
<keyword evidence="2" id="KW-1133">Transmembrane helix</keyword>
<comment type="caution">
    <text evidence="3">The sequence shown here is derived from an EMBL/GenBank/DDBJ whole genome shotgun (WGS) entry which is preliminary data.</text>
</comment>
<dbReference type="Proteomes" id="UP001164929">
    <property type="component" value="Chromosome 5"/>
</dbReference>
<accession>A0AAD6W423</accession>
<dbReference type="AlphaFoldDB" id="A0AAD6W423"/>
<sequence length="78" mass="8101">MKTSRNFILCKTVMIVIILLVPATKPSVDSRLLQEKKPSAGGSADAAEVSLQRSPVPPSAASPCTNINKGNSNGGHCP</sequence>
<evidence type="ECO:0000313" key="3">
    <source>
        <dbReference type="EMBL" id="KAJ6998553.1"/>
    </source>
</evidence>
<name>A0AAD6W423_9ROSI</name>
<feature type="compositionally biased region" description="Polar residues" evidence="1">
    <location>
        <begin position="62"/>
        <end position="71"/>
    </location>
</feature>
<proteinExistence type="predicted"/>
<evidence type="ECO:0000313" key="4">
    <source>
        <dbReference type="Proteomes" id="UP001164929"/>
    </source>
</evidence>
<keyword evidence="4" id="KW-1185">Reference proteome</keyword>
<organism evidence="3 4">
    <name type="scientific">Populus alba x Populus x berolinensis</name>
    <dbReference type="NCBI Taxonomy" id="444605"/>
    <lineage>
        <taxon>Eukaryota</taxon>
        <taxon>Viridiplantae</taxon>
        <taxon>Streptophyta</taxon>
        <taxon>Embryophyta</taxon>
        <taxon>Tracheophyta</taxon>
        <taxon>Spermatophyta</taxon>
        <taxon>Magnoliopsida</taxon>
        <taxon>eudicotyledons</taxon>
        <taxon>Gunneridae</taxon>
        <taxon>Pentapetalae</taxon>
        <taxon>rosids</taxon>
        <taxon>fabids</taxon>
        <taxon>Malpighiales</taxon>
        <taxon>Salicaceae</taxon>
        <taxon>Saliceae</taxon>
        <taxon>Populus</taxon>
    </lineage>
</organism>
<protein>
    <submittedName>
        <fullName evidence="3">Uncharacterized protein</fullName>
    </submittedName>
</protein>
<keyword evidence="2" id="KW-0472">Membrane</keyword>
<feature type="region of interest" description="Disordered" evidence="1">
    <location>
        <begin position="29"/>
        <end position="78"/>
    </location>
</feature>
<reference evidence="3" key="1">
    <citation type="journal article" date="2023" name="Mol. Ecol. Resour.">
        <title>Chromosome-level genome assembly of a triploid poplar Populus alba 'Berolinensis'.</title>
        <authorList>
            <person name="Chen S."/>
            <person name="Yu Y."/>
            <person name="Wang X."/>
            <person name="Wang S."/>
            <person name="Zhang T."/>
            <person name="Zhou Y."/>
            <person name="He R."/>
            <person name="Meng N."/>
            <person name="Wang Y."/>
            <person name="Liu W."/>
            <person name="Liu Z."/>
            <person name="Liu J."/>
            <person name="Guo Q."/>
            <person name="Huang H."/>
            <person name="Sederoff R.R."/>
            <person name="Wang G."/>
            <person name="Qu G."/>
            <person name="Chen S."/>
        </authorList>
    </citation>
    <scope>NUCLEOTIDE SEQUENCE</scope>
    <source>
        <strain evidence="3">SC-2020</strain>
    </source>
</reference>
<dbReference type="EMBL" id="JAQIZT010000005">
    <property type="protein sequence ID" value="KAJ6998553.1"/>
    <property type="molecule type" value="Genomic_DNA"/>
</dbReference>